<dbReference type="CDD" id="cd05379">
    <property type="entry name" value="CAP_bacterial"/>
    <property type="match status" value="1"/>
</dbReference>
<dbReference type="InterPro" id="IPR014044">
    <property type="entry name" value="CAP_dom"/>
</dbReference>
<feature type="compositionally biased region" description="Polar residues" evidence="1">
    <location>
        <begin position="138"/>
        <end position="151"/>
    </location>
</feature>
<feature type="compositionally biased region" description="Low complexity" evidence="1">
    <location>
        <begin position="253"/>
        <end position="273"/>
    </location>
</feature>
<dbReference type="SUPFAM" id="SSF55797">
    <property type="entry name" value="PR-1-like"/>
    <property type="match status" value="1"/>
</dbReference>
<feature type="region of interest" description="Disordered" evidence="1">
    <location>
        <begin position="222"/>
        <end position="273"/>
    </location>
</feature>
<evidence type="ECO:0000256" key="2">
    <source>
        <dbReference type="SAM" id="SignalP"/>
    </source>
</evidence>
<evidence type="ECO:0000256" key="1">
    <source>
        <dbReference type="SAM" id="MobiDB-lite"/>
    </source>
</evidence>
<evidence type="ECO:0000313" key="5">
    <source>
        <dbReference type="Proteomes" id="UP000236497"/>
    </source>
</evidence>
<dbReference type="InterPro" id="IPR035940">
    <property type="entry name" value="CAP_sf"/>
</dbReference>
<accession>A0A0H5SH59</accession>
<evidence type="ECO:0000259" key="3">
    <source>
        <dbReference type="Pfam" id="PF00188"/>
    </source>
</evidence>
<evidence type="ECO:0000313" key="4">
    <source>
        <dbReference type="EMBL" id="CRZ34814.1"/>
    </source>
</evidence>
<name>A0A0H5SH59_HERHM</name>
<feature type="compositionally biased region" description="Low complexity" evidence="1">
    <location>
        <begin position="117"/>
        <end position="137"/>
    </location>
</feature>
<organism evidence="4 5">
    <name type="scientific">Herbinix hemicellulosilytica</name>
    <dbReference type="NCBI Taxonomy" id="1564487"/>
    <lineage>
        <taxon>Bacteria</taxon>
        <taxon>Bacillati</taxon>
        <taxon>Bacillota</taxon>
        <taxon>Clostridia</taxon>
        <taxon>Lachnospirales</taxon>
        <taxon>Lachnospiraceae</taxon>
        <taxon>Herbinix</taxon>
    </lineage>
</organism>
<dbReference type="Pfam" id="PF00188">
    <property type="entry name" value="CAP"/>
    <property type="match status" value="1"/>
</dbReference>
<feature type="signal peptide" evidence="2">
    <location>
        <begin position="1"/>
        <end position="19"/>
    </location>
</feature>
<keyword evidence="5" id="KW-1185">Reference proteome</keyword>
<sequence length="395" mass="42458">MRKLIVAICSLALSCAGTFGINQLVTNEGLNIDKNIQQVIIQEDADETQNMAKLPEFTQETERNEATEDKASEAETAAPTTENAKRDDTKELKNSNTEKKDKTVNNTGNAAKTGSRKANTNNTVSTKNTVSSNNASNAGKTNTVTKNTVSEANNSTDTANNTATANKSGKTTTYIYNNVDLSDCYSVNDVVKKLQDKGYTNITDANINNISALNDILSSLGQKSTNNTQKTTTTTPKDTNATNSNSSSKPKETGTTSKNTNSSNTSANTTSSNSYAEEVLRLVNVERSKAGLAPLTTNATLKAAADKRAQETSVSFSHTRPNGSKFSTVLQEYGISYRTAGENIAYGQRTPQEVVNAWMNSSGHRANILNGNFNKIGIGVYQANGVIYWSQLFTN</sequence>
<dbReference type="RefSeq" id="WP_242967610.1">
    <property type="nucleotide sequence ID" value="NZ_CVTD020000017.1"/>
</dbReference>
<dbReference type="Proteomes" id="UP000236497">
    <property type="component" value="Unassembled WGS sequence"/>
</dbReference>
<feature type="compositionally biased region" description="Basic and acidic residues" evidence="1">
    <location>
        <begin position="60"/>
        <end position="73"/>
    </location>
</feature>
<dbReference type="Gene3D" id="3.40.33.10">
    <property type="entry name" value="CAP"/>
    <property type="match status" value="1"/>
</dbReference>
<gene>
    <name evidence="4" type="ORF">HHT355_1613</name>
</gene>
<proteinExistence type="predicted"/>
<dbReference type="EMBL" id="CVTD020000017">
    <property type="protein sequence ID" value="CRZ34814.1"/>
    <property type="molecule type" value="Genomic_DNA"/>
</dbReference>
<protein>
    <recommendedName>
        <fullName evidence="3">SCP domain-containing protein</fullName>
    </recommendedName>
</protein>
<reference evidence="4 5" key="1">
    <citation type="submission" date="2015-06" db="EMBL/GenBank/DDBJ databases">
        <authorList>
            <person name="Wibberg Daniel"/>
        </authorList>
    </citation>
    <scope>NUCLEOTIDE SEQUENCE [LARGE SCALE GENOMIC DNA]</scope>
    <source>
        <strain evidence="4 5">T3/55T</strain>
    </source>
</reference>
<feature type="chain" id="PRO_5039682738" description="SCP domain-containing protein" evidence="2">
    <location>
        <begin position="20"/>
        <end position="395"/>
    </location>
</feature>
<keyword evidence="2" id="KW-0732">Signal</keyword>
<feature type="compositionally biased region" description="Low complexity" evidence="1">
    <location>
        <begin position="152"/>
        <end position="166"/>
    </location>
</feature>
<dbReference type="PANTHER" id="PTHR31157:SF1">
    <property type="entry name" value="SCP DOMAIN-CONTAINING PROTEIN"/>
    <property type="match status" value="1"/>
</dbReference>
<feature type="compositionally biased region" description="Basic and acidic residues" evidence="1">
    <location>
        <begin position="83"/>
        <end position="103"/>
    </location>
</feature>
<feature type="region of interest" description="Disordered" evidence="1">
    <location>
        <begin position="54"/>
        <end position="166"/>
    </location>
</feature>
<dbReference type="PROSITE" id="PS51257">
    <property type="entry name" value="PROKAR_LIPOPROTEIN"/>
    <property type="match status" value="1"/>
</dbReference>
<dbReference type="PANTHER" id="PTHR31157">
    <property type="entry name" value="SCP DOMAIN-CONTAINING PROTEIN"/>
    <property type="match status" value="1"/>
</dbReference>
<feature type="domain" description="SCP" evidence="3">
    <location>
        <begin position="280"/>
        <end position="393"/>
    </location>
</feature>
<dbReference type="AlphaFoldDB" id="A0A0H5SH59"/>
<feature type="compositionally biased region" description="Low complexity" evidence="1">
    <location>
        <begin position="223"/>
        <end position="243"/>
    </location>
</feature>